<reference evidence="9 10" key="1">
    <citation type="submission" date="2016-06" db="EMBL/GenBank/DDBJ databases">
        <authorList>
            <person name="Kjaerup R.B."/>
            <person name="Dalgaard T.S."/>
            <person name="Juul-Madsen H.R."/>
        </authorList>
    </citation>
    <scope>NUCLEOTIDE SEQUENCE [LARGE SCALE GENOMIC DNA]</scope>
    <source>
        <strain evidence="9 10">1276495.2</strain>
    </source>
</reference>
<organism evidence="9 10">
    <name type="scientific">Mycobacterium asiaticum</name>
    <dbReference type="NCBI Taxonomy" id="1790"/>
    <lineage>
        <taxon>Bacteria</taxon>
        <taxon>Bacillati</taxon>
        <taxon>Actinomycetota</taxon>
        <taxon>Actinomycetes</taxon>
        <taxon>Mycobacteriales</taxon>
        <taxon>Mycobacteriaceae</taxon>
        <taxon>Mycobacterium</taxon>
    </lineage>
</organism>
<feature type="domain" description="Type VII secretion system protein EccE" evidence="8">
    <location>
        <begin position="181"/>
        <end position="273"/>
    </location>
</feature>
<name>A0A1A3L393_MYCAS</name>
<comment type="subcellular location">
    <subcellularLocation>
        <location evidence="1">Cell membrane</location>
    </subcellularLocation>
</comment>
<evidence type="ECO:0000256" key="4">
    <source>
        <dbReference type="ARBA" id="ARBA00022692"/>
    </source>
</evidence>
<protein>
    <submittedName>
        <fullName evidence="9">Type VII secretion protein EccE</fullName>
    </submittedName>
</protein>
<proteinExistence type="inferred from homology"/>
<evidence type="ECO:0000256" key="2">
    <source>
        <dbReference type="ARBA" id="ARBA00007759"/>
    </source>
</evidence>
<evidence type="ECO:0000313" key="10">
    <source>
        <dbReference type="Proteomes" id="UP000093925"/>
    </source>
</evidence>
<feature type="transmembrane region" description="Helical" evidence="7">
    <location>
        <begin position="39"/>
        <end position="60"/>
    </location>
</feature>
<dbReference type="NCBIfam" id="TIGR03923">
    <property type="entry name" value="T7SS_EccE"/>
    <property type="match status" value="1"/>
</dbReference>
<keyword evidence="3" id="KW-1003">Cell membrane</keyword>
<keyword evidence="4 7" id="KW-0812">Transmembrane</keyword>
<sequence>MTPASPVGLALGWSRLVAVFVADVALLGVGTVAGGRSGWWVGLIAAVLITAAALGCWRGAPVLTLAWRAVGARRGVLGVPAGRLADHERTFGSGPVGIRAVGAHLVAVVAVDGQPHSPSVLDYPRVVSMTALPLETVAAGLRQFDVRLEGIDVLSVGSRRAPRTHHPYAEAYSSEVGDHPAVGQRRTWLVVRLNAASSARAVLWRESVAATLTAAAEWVVQELTNLRIGARVLTADQIRTADQALLAGAESAELAPRWGHLRHPGGYVHTYWMSPRDINDANIDRLWTPDTQATVVSVQLRLTPAGATTVGVAVRYHSGSVLPEPPLSGLNPFTGRHDGALRAGMITADTVMGVPARELPAGQRLRMPIGASGIIIGATASGHPLLIDLLDPTGPATMTIAGELALTAAIARRAAATGYQVQVCTQRPHRWKEITATGLQVMELAALAQQSLASGAPVLVVFDEVDGPIAQGAAVTVRIIAATSSSSADVHLAQDGPGHAVLRTWAIADRLRIDITEERRLTATVPASQPSHAVGRRAASVAEILR</sequence>
<comment type="caution">
    <text evidence="9">The sequence shown here is derived from an EMBL/GenBank/DDBJ whole genome shotgun (WGS) entry which is preliminary data.</text>
</comment>
<evidence type="ECO:0000256" key="5">
    <source>
        <dbReference type="ARBA" id="ARBA00022989"/>
    </source>
</evidence>
<accession>A0A1A3L393</accession>
<dbReference type="InterPro" id="IPR050051">
    <property type="entry name" value="EccE_dom"/>
</dbReference>
<gene>
    <name evidence="9" type="ORF">A5640_00035</name>
</gene>
<dbReference type="AlphaFoldDB" id="A0A1A3L393"/>
<evidence type="ECO:0000259" key="8">
    <source>
        <dbReference type="Pfam" id="PF11203"/>
    </source>
</evidence>
<keyword evidence="6 7" id="KW-0472">Membrane</keyword>
<evidence type="ECO:0000256" key="6">
    <source>
        <dbReference type="ARBA" id="ARBA00023136"/>
    </source>
</evidence>
<dbReference type="Proteomes" id="UP000093925">
    <property type="component" value="Unassembled WGS sequence"/>
</dbReference>
<feature type="transmembrane region" description="Helical" evidence="7">
    <location>
        <begin position="12"/>
        <end position="32"/>
    </location>
</feature>
<dbReference type="GO" id="GO:0005886">
    <property type="term" value="C:plasma membrane"/>
    <property type="evidence" value="ECO:0007669"/>
    <property type="project" value="UniProtKB-SubCell"/>
</dbReference>
<dbReference type="Pfam" id="PF11203">
    <property type="entry name" value="EccE"/>
    <property type="match status" value="1"/>
</dbReference>
<evidence type="ECO:0000313" key="9">
    <source>
        <dbReference type="EMBL" id="OBJ91078.1"/>
    </source>
</evidence>
<evidence type="ECO:0000256" key="3">
    <source>
        <dbReference type="ARBA" id="ARBA00022475"/>
    </source>
</evidence>
<comment type="similarity">
    <text evidence="2">Belongs to the EccE family.</text>
</comment>
<evidence type="ECO:0000256" key="1">
    <source>
        <dbReference type="ARBA" id="ARBA00004236"/>
    </source>
</evidence>
<evidence type="ECO:0000256" key="7">
    <source>
        <dbReference type="SAM" id="Phobius"/>
    </source>
</evidence>
<keyword evidence="5 7" id="KW-1133">Transmembrane helix</keyword>
<dbReference type="EMBL" id="LZLM01000001">
    <property type="protein sequence ID" value="OBJ91078.1"/>
    <property type="molecule type" value="Genomic_DNA"/>
</dbReference>
<dbReference type="InterPro" id="IPR021368">
    <property type="entry name" value="T7SS_EccE"/>
</dbReference>
<dbReference type="RefSeq" id="WP_155768861.1">
    <property type="nucleotide sequence ID" value="NZ_LZLM01000001.1"/>
</dbReference>